<organism evidence="4 5">
    <name type="scientific">Agrococcus jenensis</name>
    <dbReference type="NCBI Taxonomy" id="46353"/>
    <lineage>
        <taxon>Bacteria</taxon>
        <taxon>Bacillati</taxon>
        <taxon>Actinomycetota</taxon>
        <taxon>Actinomycetes</taxon>
        <taxon>Micrococcales</taxon>
        <taxon>Microbacteriaceae</taxon>
        <taxon>Agrococcus</taxon>
    </lineage>
</organism>
<dbReference type="PANTHER" id="PTHR19328">
    <property type="entry name" value="HEDGEHOG-INTERACTING PROTEIN"/>
    <property type="match status" value="1"/>
</dbReference>
<feature type="domain" description="Glucose/Sorbosone dehydrogenase" evidence="3">
    <location>
        <begin position="69"/>
        <end position="359"/>
    </location>
</feature>
<dbReference type="Gene3D" id="2.120.10.30">
    <property type="entry name" value="TolB, C-terminal domain"/>
    <property type="match status" value="1"/>
</dbReference>
<keyword evidence="5" id="KW-1185">Reference proteome</keyword>
<feature type="signal peptide" evidence="2">
    <location>
        <begin position="1"/>
        <end position="28"/>
    </location>
</feature>
<dbReference type="EMBL" id="RKHJ01000001">
    <property type="protein sequence ID" value="ROR66631.1"/>
    <property type="molecule type" value="Genomic_DNA"/>
</dbReference>
<dbReference type="InterPro" id="IPR012938">
    <property type="entry name" value="Glc/Sorbosone_DH"/>
</dbReference>
<dbReference type="PANTHER" id="PTHR19328:SF13">
    <property type="entry name" value="HIPL1 PROTEIN"/>
    <property type="match status" value="1"/>
</dbReference>
<comment type="caution">
    <text evidence="4">The sequence shown here is derived from an EMBL/GenBank/DDBJ whole genome shotgun (WGS) entry which is preliminary data.</text>
</comment>
<dbReference type="InterPro" id="IPR011042">
    <property type="entry name" value="6-blade_b-propeller_TolB-like"/>
</dbReference>
<dbReference type="Proteomes" id="UP000275456">
    <property type="component" value="Unassembled WGS sequence"/>
</dbReference>
<proteinExistence type="predicted"/>
<dbReference type="PROSITE" id="PS51257">
    <property type="entry name" value="PROKAR_LIPOPROTEIN"/>
    <property type="match status" value="1"/>
</dbReference>
<evidence type="ECO:0000256" key="1">
    <source>
        <dbReference type="SAM" id="MobiDB-lite"/>
    </source>
</evidence>
<name>A0A3N2AUB6_9MICO</name>
<reference evidence="4 5" key="1">
    <citation type="submission" date="2018-11" db="EMBL/GenBank/DDBJ databases">
        <title>Sequencing the genomes of 1000 actinobacteria strains.</title>
        <authorList>
            <person name="Klenk H.-P."/>
        </authorList>
    </citation>
    <scope>NUCLEOTIDE SEQUENCE [LARGE SCALE GENOMIC DNA]</scope>
    <source>
        <strain evidence="4 5">DSM 9580</strain>
    </source>
</reference>
<dbReference type="RefSeq" id="WP_245989848.1">
    <property type="nucleotide sequence ID" value="NZ_RKHJ01000001.1"/>
</dbReference>
<feature type="chain" id="PRO_5038457399" evidence="2">
    <location>
        <begin position="29"/>
        <end position="374"/>
    </location>
</feature>
<feature type="region of interest" description="Disordered" evidence="1">
    <location>
        <begin position="32"/>
        <end position="57"/>
    </location>
</feature>
<sequence>MRDRTRLSATTRAAVVIGMVALTATACAPVEQPTPSFSPIATGATTEPPPTASFDRGSLEAPAEVATGLEAPWSIAFTDTGAALVSQRDAATILELAPDGGATAIVKVAGAAPRGEGGLLGIAVGDGHLYAYVTTAEDNRVLRTTVSGDPGSLVFGELETVLEGLPAAGNHNGGRIAFGPDGMLYVTAGDAGEPSRAQDPESLAGKILRLEPDGSIPADNPIPGSAVYSLGHRNPQGLAWDDDGALWATEFGQDTWDELNRIEPGSNYGWPTVEGIAADERFADPVQQWPPSEASPSGMAHADGRLWIANLRGQSMREVDLGSPAESTVHWLGRFGRMRDVVAAPDGALWALTSSTDGRGSPAEGDDRILAFAP</sequence>
<dbReference type="InterPro" id="IPR011041">
    <property type="entry name" value="Quinoprot_gluc/sorb_DH_b-prop"/>
</dbReference>
<gene>
    <name evidence="4" type="ORF">EDD26_2023</name>
</gene>
<keyword evidence="2" id="KW-0732">Signal</keyword>
<dbReference type="SUPFAM" id="SSF50952">
    <property type="entry name" value="Soluble quinoprotein glucose dehydrogenase"/>
    <property type="match status" value="1"/>
</dbReference>
<protein>
    <submittedName>
        <fullName evidence="4">Glucose/arabinose dehydrogenase</fullName>
    </submittedName>
</protein>
<dbReference type="AlphaFoldDB" id="A0A3N2AUB6"/>
<evidence type="ECO:0000256" key="2">
    <source>
        <dbReference type="SAM" id="SignalP"/>
    </source>
</evidence>
<dbReference type="Pfam" id="PF07995">
    <property type="entry name" value="GSDH"/>
    <property type="match status" value="1"/>
</dbReference>
<evidence type="ECO:0000259" key="3">
    <source>
        <dbReference type="Pfam" id="PF07995"/>
    </source>
</evidence>
<evidence type="ECO:0000313" key="5">
    <source>
        <dbReference type="Proteomes" id="UP000275456"/>
    </source>
</evidence>
<evidence type="ECO:0000313" key="4">
    <source>
        <dbReference type="EMBL" id="ROR66631.1"/>
    </source>
</evidence>
<accession>A0A3N2AUB6</accession>